<dbReference type="HOGENOM" id="CLU_194855_0_0_1"/>
<dbReference type="Proteomes" id="UP000011115">
    <property type="component" value="Unassembled WGS sequence"/>
</dbReference>
<accession>M1DMP4</accession>
<evidence type="ECO:0000313" key="2">
    <source>
        <dbReference type="Proteomes" id="UP000011115"/>
    </source>
</evidence>
<dbReference type="PaxDb" id="4113-PGSC0003DMT400091468"/>
<dbReference type="AlphaFoldDB" id="M1DMP4"/>
<organism evidence="1 2">
    <name type="scientific">Solanum tuberosum</name>
    <name type="common">Potato</name>
    <dbReference type="NCBI Taxonomy" id="4113"/>
    <lineage>
        <taxon>Eukaryota</taxon>
        <taxon>Viridiplantae</taxon>
        <taxon>Streptophyta</taxon>
        <taxon>Embryophyta</taxon>
        <taxon>Tracheophyta</taxon>
        <taxon>Spermatophyta</taxon>
        <taxon>Magnoliopsida</taxon>
        <taxon>eudicotyledons</taxon>
        <taxon>Gunneridae</taxon>
        <taxon>Pentapetalae</taxon>
        <taxon>asterids</taxon>
        <taxon>lamiids</taxon>
        <taxon>Solanales</taxon>
        <taxon>Solanaceae</taxon>
        <taxon>Solanoideae</taxon>
        <taxon>Solaneae</taxon>
        <taxon>Solanum</taxon>
    </lineage>
</organism>
<evidence type="ECO:0000313" key="1">
    <source>
        <dbReference type="EnsemblPlants" id="PGSC0003DMT400091468"/>
    </source>
</evidence>
<protein>
    <submittedName>
        <fullName evidence="1">'chromo' domain containing protein</fullName>
    </submittedName>
</protein>
<name>M1DMP4_SOLTU</name>
<dbReference type="Gramene" id="PGSC0003DMT400091468">
    <property type="protein sequence ID" value="PGSC0003DMT400091468"/>
    <property type="gene ID" value="PGSC0003DMG400041039"/>
</dbReference>
<reference evidence="1" key="2">
    <citation type="submission" date="2015-06" db="UniProtKB">
        <authorList>
            <consortium name="EnsemblPlants"/>
        </authorList>
    </citation>
    <scope>IDENTIFICATION</scope>
    <source>
        <strain evidence="1">DM1-3 516 R44</strain>
    </source>
</reference>
<dbReference type="InParanoid" id="M1DMP4"/>
<reference evidence="2" key="1">
    <citation type="journal article" date="2011" name="Nature">
        <title>Genome sequence and analysis of the tuber crop potato.</title>
        <authorList>
            <consortium name="The Potato Genome Sequencing Consortium"/>
        </authorList>
    </citation>
    <scope>NUCLEOTIDE SEQUENCE [LARGE SCALE GENOMIC DNA]</scope>
    <source>
        <strain evidence="2">cv. DM1-3 516 R44</strain>
    </source>
</reference>
<proteinExistence type="predicted"/>
<dbReference type="EnsemblPlants" id="PGSC0003DMT400091468">
    <property type="protein sequence ID" value="PGSC0003DMT400091468"/>
    <property type="gene ID" value="PGSC0003DMG400041039"/>
</dbReference>
<keyword evidence="2" id="KW-1185">Reference proteome</keyword>
<sequence length="78" mass="8689">MDRLPLSGITNLDRLPRSGITNLDQLPRFGIIMGSVATFRHKHWIGYHIPMVNTRFNDVRLVAPVNAPAKECAARGHG</sequence>